<organism evidence="8 9">
    <name type="scientific">Penicillium antarcticum</name>
    <dbReference type="NCBI Taxonomy" id="416450"/>
    <lineage>
        <taxon>Eukaryota</taxon>
        <taxon>Fungi</taxon>
        <taxon>Dikarya</taxon>
        <taxon>Ascomycota</taxon>
        <taxon>Pezizomycotina</taxon>
        <taxon>Eurotiomycetes</taxon>
        <taxon>Eurotiomycetidae</taxon>
        <taxon>Eurotiales</taxon>
        <taxon>Aspergillaceae</taxon>
        <taxon>Penicillium</taxon>
    </lineage>
</organism>
<keyword evidence="2" id="KW-0805">Transcription regulation</keyword>
<keyword evidence="3" id="KW-0238">DNA-binding</keyword>
<keyword evidence="9" id="KW-1185">Reference proteome</keyword>
<keyword evidence="6" id="KW-0472">Membrane</keyword>
<comment type="subcellular location">
    <subcellularLocation>
        <location evidence="1">Nucleus</location>
    </subcellularLocation>
</comment>
<evidence type="ECO:0000256" key="2">
    <source>
        <dbReference type="ARBA" id="ARBA00023015"/>
    </source>
</evidence>
<dbReference type="PANTHER" id="PTHR46910">
    <property type="entry name" value="TRANSCRIPTION FACTOR PDR1"/>
    <property type="match status" value="1"/>
</dbReference>
<evidence type="ECO:0000256" key="6">
    <source>
        <dbReference type="SAM" id="Phobius"/>
    </source>
</evidence>
<dbReference type="GO" id="GO:0006351">
    <property type="term" value="P:DNA-templated transcription"/>
    <property type="evidence" value="ECO:0007669"/>
    <property type="project" value="InterPro"/>
</dbReference>
<dbReference type="Proteomes" id="UP000191672">
    <property type="component" value="Unassembled WGS sequence"/>
</dbReference>
<dbReference type="GO" id="GO:0003700">
    <property type="term" value="F:DNA-binding transcription factor activity"/>
    <property type="evidence" value="ECO:0007669"/>
    <property type="project" value="InterPro"/>
</dbReference>
<evidence type="ECO:0000256" key="4">
    <source>
        <dbReference type="ARBA" id="ARBA00023163"/>
    </source>
</evidence>
<evidence type="ECO:0000256" key="1">
    <source>
        <dbReference type="ARBA" id="ARBA00004123"/>
    </source>
</evidence>
<protein>
    <recommendedName>
        <fullName evidence="7">Xylanolytic transcriptional activator regulatory domain-containing protein</fullName>
    </recommendedName>
</protein>
<dbReference type="PANTHER" id="PTHR46910:SF37">
    <property type="entry name" value="ZN(II)2CYS6 TRANSCRIPTION FACTOR (EUROFUNG)"/>
    <property type="match status" value="1"/>
</dbReference>
<evidence type="ECO:0000259" key="7">
    <source>
        <dbReference type="Pfam" id="PF04082"/>
    </source>
</evidence>
<dbReference type="GO" id="GO:0003677">
    <property type="term" value="F:DNA binding"/>
    <property type="evidence" value="ECO:0007669"/>
    <property type="project" value="UniProtKB-KW"/>
</dbReference>
<dbReference type="InterPro" id="IPR007219">
    <property type="entry name" value="XnlR_reg_dom"/>
</dbReference>
<keyword evidence="6" id="KW-0812">Transmembrane</keyword>
<dbReference type="InterPro" id="IPR050987">
    <property type="entry name" value="AtrR-like"/>
</dbReference>
<feature type="transmembrane region" description="Helical" evidence="6">
    <location>
        <begin position="417"/>
        <end position="438"/>
    </location>
</feature>
<reference evidence="9" key="1">
    <citation type="journal article" date="2017" name="Nat. Microbiol.">
        <title>Global analysis of biosynthetic gene clusters reveals vast potential of secondary metabolite production in Penicillium species.</title>
        <authorList>
            <person name="Nielsen J.C."/>
            <person name="Grijseels S."/>
            <person name="Prigent S."/>
            <person name="Ji B."/>
            <person name="Dainat J."/>
            <person name="Nielsen K.F."/>
            <person name="Frisvad J.C."/>
            <person name="Workman M."/>
            <person name="Nielsen J."/>
        </authorList>
    </citation>
    <scope>NUCLEOTIDE SEQUENCE [LARGE SCALE GENOMIC DNA]</scope>
    <source>
        <strain evidence="9">IBT 31811</strain>
    </source>
</reference>
<keyword evidence="4" id="KW-0804">Transcription</keyword>
<comment type="caution">
    <text evidence="8">The sequence shown here is derived from an EMBL/GenBank/DDBJ whole genome shotgun (WGS) entry which is preliminary data.</text>
</comment>
<proteinExistence type="predicted"/>
<accession>A0A1V6QKA3</accession>
<feature type="domain" description="Xylanolytic transcriptional activator regulatory" evidence="7">
    <location>
        <begin position="103"/>
        <end position="333"/>
    </location>
</feature>
<sequence>MTLLYYAFVLTNFCVDDRVMLTADEDKGTRCSSLAFFSEKKINTLSELLGNDALRRLIEALESIIKTRLLVRSGSGSTISPVTFMKPSRVEEIPRDVAASYVDAYFQNLHSMYPFLNQRDFKERALGPNVQELLKANPAFAALYHTVLALGCQYHDGGTWEPGKGEAWKHFQVALGLIAEILLPREQLTGLQALVAMSIFAMNTCCLQIDEVLITEAARMAQGLRYHKAVGNEEGTYTATCRRTFWVIYNMEKHMCFHSQVNSIIADYDIGCPVPDIPEAIYGDFNWFLSAIRFSRILSQAYVSLFSVSATMKSQESYYSAIDQIQGRLESWRLAIPESFRPGLHPHFDTFSNSGTKMPAIYTHLRYYSLVIALARLTLYLSANETSPRTEENKRTLMMAARMVIELIQFVDTAPHTPIFILSIMPLVAMFILFDFVVHNPRHAETRDNLALLEVAAGHFSLQEYKSRGVMPSSLVGEFSHIARQYVRDIETRSHLQSTMSLRQATGAMAERVSDDATETGNNLNGQREGNLDHEYFAEWDGRNDFLCYPITPENMGHAPDDNPALGGYDLRTLFGSLIPEACFADGATGETFVSDPLFESRSFKP</sequence>
<dbReference type="Pfam" id="PF04082">
    <property type="entry name" value="Fungal_trans"/>
    <property type="match status" value="1"/>
</dbReference>
<evidence type="ECO:0000256" key="5">
    <source>
        <dbReference type="ARBA" id="ARBA00023242"/>
    </source>
</evidence>
<evidence type="ECO:0000313" key="9">
    <source>
        <dbReference type="Proteomes" id="UP000191672"/>
    </source>
</evidence>
<name>A0A1V6QKA3_9EURO</name>
<keyword evidence="5" id="KW-0539">Nucleus</keyword>
<evidence type="ECO:0000313" key="8">
    <source>
        <dbReference type="EMBL" id="OQD89643.1"/>
    </source>
</evidence>
<dbReference type="GO" id="GO:0005634">
    <property type="term" value="C:nucleus"/>
    <property type="evidence" value="ECO:0007669"/>
    <property type="project" value="UniProtKB-SubCell"/>
</dbReference>
<gene>
    <name evidence="8" type="ORF">PENANT_c002G00823</name>
</gene>
<evidence type="ECO:0000256" key="3">
    <source>
        <dbReference type="ARBA" id="ARBA00023125"/>
    </source>
</evidence>
<keyword evidence="6" id="KW-1133">Transmembrane helix</keyword>
<dbReference type="EMBL" id="MDYN01000002">
    <property type="protein sequence ID" value="OQD89643.1"/>
    <property type="molecule type" value="Genomic_DNA"/>
</dbReference>
<dbReference type="STRING" id="416450.A0A1V6QKA3"/>
<dbReference type="AlphaFoldDB" id="A0A1V6QKA3"/>
<dbReference type="GO" id="GO:0008270">
    <property type="term" value="F:zinc ion binding"/>
    <property type="evidence" value="ECO:0007669"/>
    <property type="project" value="InterPro"/>
</dbReference>
<dbReference type="CDD" id="cd12148">
    <property type="entry name" value="fungal_TF_MHR"/>
    <property type="match status" value="1"/>
</dbReference>